<dbReference type="InterPro" id="IPR001307">
    <property type="entry name" value="Thiosulphate_STrfase_CS"/>
</dbReference>
<gene>
    <name evidence="8" type="ORF">JOE66_000390</name>
</gene>
<dbReference type="InterPro" id="IPR036188">
    <property type="entry name" value="FAD/NAD-bd_sf"/>
</dbReference>
<evidence type="ECO:0000256" key="4">
    <source>
        <dbReference type="ARBA" id="ARBA00022827"/>
    </source>
</evidence>
<reference evidence="8 9" key="1">
    <citation type="submission" date="2021-01" db="EMBL/GenBank/DDBJ databases">
        <title>Sequencing the genomes of 1000 actinobacteria strains.</title>
        <authorList>
            <person name="Klenk H.-P."/>
        </authorList>
    </citation>
    <scope>NUCLEOTIDE SEQUENCE [LARGE SCALE GENOMIC DNA]</scope>
    <source>
        <strain evidence="8 9">DSM 13057</strain>
    </source>
</reference>
<dbReference type="Pfam" id="PF00581">
    <property type="entry name" value="Rhodanese"/>
    <property type="match status" value="1"/>
</dbReference>
<dbReference type="Pfam" id="PF02852">
    <property type="entry name" value="Pyr_redox_dim"/>
    <property type="match status" value="1"/>
</dbReference>
<dbReference type="PRINTS" id="PR00411">
    <property type="entry name" value="PNDRDTASEI"/>
</dbReference>
<evidence type="ECO:0000313" key="9">
    <source>
        <dbReference type="Proteomes" id="UP000776164"/>
    </source>
</evidence>
<keyword evidence="9" id="KW-1185">Reference proteome</keyword>
<dbReference type="PROSITE" id="PS50206">
    <property type="entry name" value="RHODANESE_3"/>
    <property type="match status" value="1"/>
</dbReference>
<dbReference type="SUPFAM" id="SSF55424">
    <property type="entry name" value="FAD/NAD-linked reductases, dimerisation (C-terminal) domain"/>
    <property type="match status" value="1"/>
</dbReference>
<keyword evidence="3" id="KW-0285">Flavoprotein</keyword>
<evidence type="ECO:0000256" key="2">
    <source>
        <dbReference type="ARBA" id="ARBA00009130"/>
    </source>
</evidence>
<dbReference type="Gene3D" id="3.40.250.10">
    <property type="entry name" value="Rhodanese-like domain"/>
    <property type="match status" value="1"/>
</dbReference>
<keyword evidence="5" id="KW-0560">Oxidoreductase</keyword>
<dbReference type="InterPro" id="IPR023753">
    <property type="entry name" value="FAD/NAD-binding_dom"/>
</dbReference>
<dbReference type="PROSITE" id="PS00380">
    <property type="entry name" value="RHODANESE_1"/>
    <property type="match status" value="1"/>
</dbReference>
<dbReference type="InterPro" id="IPR001763">
    <property type="entry name" value="Rhodanese-like_dom"/>
</dbReference>
<name>A0ABS2L0Z4_9MICO</name>
<keyword evidence="4" id="KW-0274">FAD</keyword>
<dbReference type="Gene3D" id="3.50.50.60">
    <property type="entry name" value="FAD/NAD(P)-binding domain"/>
    <property type="match status" value="2"/>
</dbReference>
<sequence length="554" mass="57934">MKTVIIGGVAGGMSAATRLRRLDEEATIVVFERGGYVSFANCGLPYFVGGVITERSSLLLQTPDGLAARFRLDVRIRHDVSAIDRVNRTVRVTDLSSGTTFDEPYDRLILATGAAAGDLEGAAGAPTFSLRTIDDIDHITATIDAVGTTATAPASAIVIGAGFIGLEAVENLRRRGVQVTLVQRGPQVFSPLDPEMASPVLRELVAHGIDVRLNTTVASATAEGLLLSDGSLVRADLVIDASGVHPQSELAAAAGLALGESGGIVVDEFQRTNDPDVYAVGDGVLKVDSLDGGDTLVTMAGLANRHGRAAADSIAGTPHPAAPALGTAIVGVFDLTVALTGWSESRLVAANRSHRVIHTHPASHASYYPGAEQMAMKLLVDPDTDRILGAQIVGGQGVDKRIDVIAVAMTAGITASGLKDLELAYAPQYGSAKDPINQIGYVADNLHSGLGRNIQWHELEQAREAGTVLIDVRTSAEFSAGHIPGALNLPIDELRERLDELPLTSLIVHCQVGQRGHTAARMLVQHGFDARNLDGGYLTWRAGIASVAGPALQG</sequence>
<organism evidence="8 9">
    <name type="scientific">Subtercola frigoramans</name>
    <dbReference type="NCBI Taxonomy" id="120298"/>
    <lineage>
        <taxon>Bacteria</taxon>
        <taxon>Bacillati</taxon>
        <taxon>Actinomycetota</taxon>
        <taxon>Actinomycetes</taxon>
        <taxon>Micrococcales</taxon>
        <taxon>Microbacteriaceae</taxon>
        <taxon>Subtercola</taxon>
    </lineage>
</organism>
<comment type="similarity">
    <text evidence="2">Belongs to the class-III pyridine nucleotide-disulfide oxidoreductase family.</text>
</comment>
<dbReference type="Pfam" id="PF07992">
    <property type="entry name" value="Pyr_redox_2"/>
    <property type="match status" value="1"/>
</dbReference>
<dbReference type="Proteomes" id="UP000776164">
    <property type="component" value="Unassembled WGS sequence"/>
</dbReference>
<dbReference type="InterPro" id="IPR050260">
    <property type="entry name" value="FAD-bd_OxRdtase"/>
</dbReference>
<evidence type="ECO:0000256" key="3">
    <source>
        <dbReference type="ARBA" id="ARBA00022630"/>
    </source>
</evidence>
<keyword evidence="6" id="KW-0676">Redox-active center</keyword>
<dbReference type="InterPro" id="IPR004099">
    <property type="entry name" value="Pyr_nucl-diS_OxRdtase_dimer"/>
</dbReference>
<evidence type="ECO:0000313" key="8">
    <source>
        <dbReference type="EMBL" id="MBM7470756.1"/>
    </source>
</evidence>
<dbReference type="PANTHER" id="PTHR43429:SF1">
    <property type="entry name" value="NAD(P)H SULFUR OXIDOREDUCTASE (COA-DEPENDENT)"/>
    <property type="match status" value="1"/>
</dbReference>
<accession>A0ABS2L0Z4</accession>
<dbReference type="CDD" id="cd01524">
    <property type="entry name" value="RHOD_Pyr_redox"/>
    <property type="match status" value="1"/>
</dbReference>
<comment type="cofactor">
    <cofactor evidence="1">
        <name>FAD</name>
        <dbReference type="ChEBI" id="CHEBI:57692"/>
    </cofactor>
</comment>
<dbReference type="PRINTS" id="PR00368">
    <property type="entry name" value="FADPNR"/>
</dbReference>
<dbReference type="SUPFAM" id="SSF51905">
    <property type="entry name" value="FAD/NAD(P)-binding domain"/>
    <property type="match status" value="1"/>
</dbReference>
<dbReference type="SUPFAM" id="SSF52821">
    <property type="entry name" value="Rhodanese/Cell cycle control phosphatase"/>
    <property type="match status" value="1"/>
</dbReference>
<comment type="caution">
    <text evidence="8">The sequence shown here is derived from an EMBL/GenBank/DDBJ whole genome shotgun (WGS) entry which is preliminary data.</text>
</comment>
<evidence type="ECO:0000259" key="7">
    <source>
        <dbReference type="PROSITE" id="PS50206"/>
    </source>
</evidence>
<evidence type="ECO:0000256" key="6">
    <source>
        <dbReference type="ARBA" id="ARBA00023284"/>
    </source>
</evidence>
<protein>
    <submittedName>
        <fullName evidence="8">NADPH-dependent 2,4-dienoyl-CoA reductase/sulfur reductase-like enzyme/rhodanese-related sulfurtransferase</fullName>
    </submittedName>
</protein>
<dbReference type="InterPro" id="IPR036873">
    <property type="entry name" value="Rhodanese-like_dom_sf"/>
</dbReference>
<dbReference type="PANTHER" id="PTHR43429">
    <property type="entry name" value="PYRIDINE NUCLEOTIDE-DISULFIDE OXIDOREDUCTASE DOMAIN-CONTAINING"/>
    <property type="match status" value="1"/>
</dbReference>
<dbReference type="RefSeq" id="WP_205106460.1">
    <property type="nucleotide sequence ID" value="NZ_BAAAHT010000018.1"/>
</dbReference>
<feature type="domain" description="Rhodanese" evidence="7">
    <location>
        <begin position="463"/>
        <end position="549"/>
    </location>
</feature>
<proteinExistence type="inferred from homology"/>
<dbReference type="EMBL" id="JAFBBU010000001">
    <property type="protein sequence ID" value="MBM7470756.1"/>
    <property type="molecule type" value="Genomic_DNA"/>
</dbReference>
<evidence type="ECO:0000256" key="5">
    <source>
        <dbReference type="ARBA" id="ARBA00023002"/>
    </source>
</evidence>
<evidence type="ECO:0000256" key="1">
    <source>
        <dbReference type="ARBA" id="ARBA00001974"/>
    </source>
</evidence>
<dbReference type="InterPro" id="IPR016156">
    <property type="entry name" value="FAD/NAD-linked_Rdtase_dimer_sf"/>
</dbReference>
<dbReference type="SMART" id="SM00450">
    <property type="entry name" value="RHOD"/>
    <property type="match status" value="1"/>
</dbReference>